<evidence type="ECO:0008006" key="3">
    <source>
        <dbReference type="Google" id="ProtNLM"/>
    </source>
</evidence>
<proteinExistence type="predicted"/>
<dbReference type="AlphaFoldDB" id="A0A5M9I3D2"/>
<evidence type="ECO:0000313" key="1">
    <source>
        <dbReference type="EMBL" id="KAA8502546.1"/>
    </source>
</evidence>
<protein>
    <recommendedName>
        <fullName evidence="3">Bypass of forespore C C-terminal domain-containing protein</fullName>
    </recommendedName>
</protein>
<evidence type="ECO:0000313" key="2">
    <source>
        <dbReference type="Proteomes" id="UP000322025"/>
    </source>
</evidence>
<keyword evidence="2" id="KW-1185">Reference proteome</keyword>
<gene>
    <name evidence="1" type="ORF">FNY66_02630</name>
</gene>
<comment type="caution">
    <text evidence="1">The sequence shown here is derived from an EMBL/GenBank/DDBJ whole genome shotgun (WGS) entry which is preliminary data.</text>
</comment>
<name>A0A5M9I3D2_9FIRM</name>
<accession>A0A5M9I3D2</accession>
<sequence>MKKKYMIGFFAVIFIFGALLTAGYQISYDHVTRQQAALDHEVTDTRSITAEGAAVEENGEDSEEGYYLCEMQGFVAVYLSDRQTIYELTEIPLTDLPEEVQQEIAAGKYISTQEDLYGFLENYSS</sequence>
<dbReference type="RefSeq" id="WP_150310203.1">
    <property type="nucleotide sequence ID" value="NZ_VMSO01000002.1"/>
</dbReference>
<dbReference type="EMBL" id="VMSO01000002">
    <property type="protein sequence ID" value="KAA8502546.1"/>
    <property type="molecule type" value="Genomic_DNA"/>
</dbReference>
<dbReference type="Proteomes" id="UP000322025">
    <property type="component" value="Unassembled WGS sequence"/>
</dbReference>
<reference evidence="1" key="1">
    <citation type="submission" date="2019-07" db="EMBL/GenBank/DDBJ databases">
        <authorList>
            <person name="Wongkuna S."/>
            <person name="Scaria J."/>
        </authorList>
    </citation>
    <scope>NUCLEOTIDE SEQUENCE [LARGE SCALE GENOMIC DNA]</scope>
    <source>
        <strain evidence="1">SW178</strain>
    </source>
</reference>
<organism evidence="1 2">
    <name type="scientific">Mediterraneibacter catenae</name>
    <dbReference type="NCBI Taxonomy" id="2594882"/>
    <lineage>
        <taxon>Bacteria</taxon>
        <taxon>Bacillati</taxon>
        <taxon>Bacillota</taxon>
        <taxon>Clostridia</taxon>
        <taxon>Lachnospirales</taxon>
        <taxon>Lachnospiraceae</taxon>
        <taxon>Mediterraneibacter</taxon>
    </lineage>
</organism>
<dbReference type="OrthoDB" id="1912898at2"/>